<keyword evidence="2" id="KW-1185">Reference proteome</keyword>
<accession>A0AAN9MV43</accession>
<comment type="caution">
    <text evidence="1">The sequence shown here is derived from an EMBL/GenBank/DDBJ whole genome shotgun (WGS) entry which is preliminary data.</text>
</comment>
<gene>
    <name evidence="1" type="ORF">VNO77_02455</name>
</gene>
<organism evidence="1 2">
    <name type="scientific">Canavalia gladiata</name>
    <name type="common">Sword bean</name>
    <name type="synonym">Dolichos gladiatus</name>
    <dbReference type="NCBI Taxonomy" id="3824"/>
    <lineage>
        <taxon>Eukaryota</taxon>
        <taxon>Viridiplantae</taxon>
        <taxon>Streptophyta</taxon>
        <taxon>Embryophyta</taxon>
        <taxon>Tracheophyta</taxon>
        <taxon>Spermatophyta</taxon>
        <taxon>Magnoliopsida</taxon>
        <taxon>eudicotyledons</taxon>
        <taxon>Gunneridae</taxon>
        <taxon>Pentapetalae</taxon>
        <taxon>rosids</taxon>
        <taxon>fabids</taxon>
        <taxon>Fabales</taxon>
        <taxon>Fabaceae</taxon>
        <taxon>Papilionoideae</taxon>
        <taxon>50 kb inversion clade</taxon>
        <taxon>NPAAA clade</taxon>
        <taxon>indigoferoid/millettioid clade</taxon>
        <taxon>Phaseoleae</taxon>
        <taxon>Canavalia</taxon>
    </lineage>
</organism>
<proteinExistence type="predicted"/>
<protein>
    <submittedName>
        <fullName evidence="1">Uncharacterized protein</fullName>
    </submittedName>
</protein>
<evidence type="ECO:0000313" key="2">
    <source>
        <dbReference type="Proteomes" id="UP001367508"/>
    </source>
</evidence>
<dbReference type="EMBL" id="JAYMYQ010000001">
    <property type="protein sequence ID" value="KAK7360461.1"/>
    <property type="molecule type" value="Genomic_DNA"/>
</dbReference>
<reference evidence="1 2" key="1">
    <citation type="submission" date="2024-01" db="EMBL/GenBank/DDBJ databases">
        <title>The genomes of 5 underutilized Papilionoideae crops provide insights into root nodulation and disease resistanc.</title>
        <authorList>
            <person name="Jiang F."/>
        </authorList>
    </citation>
    <scope>NUCLEOTIDE SEQUENCE [LARGE SCALE GENOMIC DNA]</scope>
    <source>
        <strain evidence="1">LVBAO_FW01</strain>
        <tissue evidence="1">Leaves</tissue>
    </source>
</reference>
<evidence type="ECO:0000313" key="1">
    <source>
        <dbReference type="EMBL" id="KAK7360461.1"/>
    </source>
</evidence>
<dbReference type="AlphaFoldDB" id="A0AAN9MV43"/>
<sequence length="73" mass="8305">MRAWNSRATIGSVRAACVHGIQELLVVFFETVGLRTLMQLFSPFRRGSDVVSEFPVILVHMRWLHQYGSAVQT</sequence>
<dbReference type="Proteomes" id="UP001367508">
    <property type="component" value="Unassembled WGS sequence"/>
</dbReference>
<name>A0AAN9MV43_CANGL</name>